<dbReference type="PANTHER" id="PTHR23416">
    <property type="entry name" value="SIALIC ACID SYNTHASE-RELATED"/>
    <property type="match status" value="1"/>
</dbReference>
<dbReference type="InterPro" id="IPR001451">
    <property type="entry name" value="Hexapep"/>
</dbReference>
<dbReference type="EMBL" id="JAUZVV010000001">
    <property type="protein sequence ID" value="MDT3316724.1"/>
    <property type="molecule type" value="Genomic_DNA"/>
</dbReference>
<dbReference type="Pfam" id="PF00132">
    <property type="entry name" value="Hexapep"/>
    <property type="match status" value="1"/>
</dbReference>
<dbReference type="InterPro" id="IPR051159">
    <property type="entry name" value="Hexapeptide_acetyltransf"/>
</dbReference>
<dbReference type="EC" id="2.3.1.-" evidence="1"/>
<protein>
    <submittedName>
        <fullName evidence="1">Acyltransferase</fullName>
        <ecNumber evidence="1">2.3.1.-</ecNumber>
    </submittedName>
</protein>
<dbReference type="GO" id="GO:0016746">
    <property type="term" value="F:acyltransferase activity"/>
    <property type="evidence" value="ECO:0007669"/>
    <property type="project" value="UniProtKB-KW"/>
</dbReference>
<dbReference type="CDD" id="cd04647">
    <property type="entry name" value="LbH_MAT_like"/>
    <property type="match status" value="1"/>
</dbReference>
<keyword evidence="2" id="KW-1185">Reference proteome</keyword>
<gene>
    <name evidence="1" type="ORF">Q9S71_07780</name>
</gene>
<sequence length="182" mass="19934">MALISPTRKFFLLARLIGGTRAARKLGVTVGERCRIYSCQVASEHWLLRIGDDVTVSTDVQFITHDGTGWLFADKLGRRFRYASIEIGSRSFIGARVTILPGVRIGEDCVVGAGSVVSKSIPDGVVVAGNPARFVGKTAELRKRVLDTWPSERDRTGRDYRSLVDSIATGSDRPEIRIDGQV</sequence>
<dbReference type="Gene3D" id="2.160.10.10">
    <property type="entry name" value="Hexapeptide repeat proteins"/>
    <property type="match status" value="1"/>
</dbReference>
<keyword evidence="1" id="KW-0012">Acyltransferase</keyword>
<dbReference type="InterPro" id="IPR011004">
    <property type="entry name" value="Trimer_LpxA-like_sf"/>
</dbReference>
<evidence type="ECO:0000313" key="2">
    <source>
        <dbReference type="Proteomes" id="UP001251849"/>
    </source>
</evidence>
<comment type="caution">
    <text evidence="1">The sequence shown here is derived from an EMBL/GenBank/DDBJ whole genome shotgun (WGS) entry which is preliminary data.</text>
</comment>
<evidence type="ECO:0000313" key="1">
    <source>
        <dbReference type="EMBL" id="MDT3316724.1"/>
    </source>
</evidence>
<proteinExistence type="predicted"/>
<dbReference type="RefSeq" id="WP_311861552.1">
    <property type="nucleotide sequence ID" value="NZ_JAUZVV010000001.1"/>
</dbReference>
<accession>A0ABU3GA82</accession>
<dbReference type="Proteomes" id="UP001251849">
    <property type="component" value="Unassembled WGS sequence"/>
</dbReference>
<name>A0ABU3GA82_9MICO</name>
<organism evidence="1 2">
    <name type="scientific">Microbacterium gawkjiense</name>
    <dbReference type="NCBI Taxonomy" id="3067309"/>
    <lineage>
        <taxon>Bacteria</taxon>
        <taxon>Bacillati</taxon>
        <taxon>Actinomycetota</taxon>
        <taxon>Actinomycetes</taxon>
        <taxon>Micrococcales</taxon>
        <taxon>Microbacteriaceae</taxon>
        <taxon>Microbacterium</taxon>
    </lineage>
</organism>
<dbReference type="SUPFAM" id="SSF51161">
    <property type="entry name" value="Trimeric LpxA-like enzymes"/>
    <property type="match status" value="1"/>
</dbReference>
<reference evidence="1 2" key="1">
    <citation type="submission" date="2023-08" db="EMBL/GenBank/DDBJ databases">
        <title>Microbacterium aquilitoris sp. nov. and Microbacterium gwkjibeachense sp. nov., isolated from beach.</title>
        <authorList>
            <person name="Lee S.D."/>
            <person name="Yang H."/>
            <person name="Kim I."/>
        </authorList>
    </citation>
    <scope>NUCLEOTIDE SEQUENCE [LARGE SCALE GENOMIC DNA]</scope>
    <source>
        <strain evidence="1 2">KSW4-11</strain>
    </source>
</reference>
<keyword evidence="1" id="KW-0808">Transferase</keyword>